<dbReference type="GO" id="GO:0042176">
    <property type="term" value="P:regulation of protein catabolic process"/>
    <property type="evidence" value="ECO:0007669"/>
    <property type="project" value="UniProtKB-UniRule"/>
</dbReference>
<feature type="domain" description="26S proteasome regulatory subunit RPN2 C-terminal" evidence="8">
    <location>
        <begin position="874"/>
        <end position="1028"/>
    </location>
</feature>
<evidence type="ECO:0000256" key="1">
    <source>
        <dbReference type="ARBA" id="ARBA00002187"/>
    </source>
</evidence>
<dbReference type="SUPFAM" id="SSF48371">
    <property type="entry name" value="ARM repeat"/>
    <property type="match status" value="1"/>
</dbReference>
<dbReference type="AlphaFoldDB" id="A0AAF0DII8"/>
<dbReference type="GO" id="GO:0030234">
    <property type="term" value="F:enzyme regulator activity"/>
    <property type="evidence" value="ECO:0007669"/>
    <property type="project" value="UniProtKB-UniRule"/>
</dbReference>
<keyword evidence="11" id="KW-1185">Reference proteome</keyword>
<evidence type="ECO:0000256" key="3">
    <source>
        <dbReference type="ARBA" id="ARBA00015684"/>
    </source>
</evidence>
<dbReference type="InterPro" id="IPR002015">
    <property type="entry name" value="Proteasome/cyclosome_rpt"/>
</dbReference>
<feature type="region of interest" description="Disordered" evidence="7">
    <location>
        <begin position="921"/>
        <end position="991"/>
    </location>
</feature>
<feature type="compositionally biased region" description="Polar residues" evidence="7">
    <location>
        <begin position="945"/>
        <end position="958"/>
    </location>
</feature>
<feature type="region of interest" description="Disordered" evidence="7">
    <location>
        <begin position="362"/>
        <end position="396"/>
    </location>
</feature>
<feature type="domain" description="26S proteasome non-ATPase regulatory subunit 1/RPN2 N-terminal" evidence="9">
    <location>
        <begin position="6"/>
        <end position="108"/>
    </location>
</feature>
<protein>
    <recommendedName>
        <fullName evidence="3 6">26S proteasome regulatory subunit RPN2</fullName>
    </recommendedName>
</protein>
<dbReference type="PANTHER" id="PTHR10943:SF2">
    <property type="entry name" value="26S PROTEASOME NON-ATPASE REGULATORY SUBUNIT 1"/>
    <property type="match status" value="1"/>
</dbReference>
<feature type="compositionally biased region" description="Polar residues" evidence="7">
    <location>
        <begin position="127"/>
        <end position="172"/>
    </location>
</feature>
<evidence type="ECO:0000313" key="10">
    <source>
        <dbReference type="EMBL" id="WEW59237.1"/>
    </source>
</evidence>
<dbReference type="Pfam" id="PF21505">
    <property type="entry name" value="RPN2_N"/>
    <property type="match status" value="2"/>
</dbReference>
<feature type="domain" description="26S proteasome non-ATPase regulatory subunit 1/RPN2 N-terminal" evidence="9">
    <location>
        <begin position="193"/>
        <end position="427"/>
    </location>
</feature>
<dbReference type="EMBL" id="CP120629">
    <property type="protein sequence ID" value="WEW59237.1"/>
    <property type="molecule type" value="Genomic_DNA"/>
</dbReference>
<dbReference type="Proteomes" id="UP001219355">
    <property type="component" value="Chromosome 3"/>
</dbReference>
<dbReference type="InterPro" id="IPR011989">
    <property type="entry name" value="ARM-like"/>
</dbReference>
<dbReference type="Pfam" id="PF01851">
    <property type="entry name" value="PC_rep"/>
    <property type="match status" value="1"/>
</dbReference>
<dbReference type="PANTHER" id="PTHR10943">
    <property type="entry name" value="26S PROTEASOME NON-ATPASE REGULATORY SUBUNIT"/>
    <property type="match status" value="1"/>
</dbReference>
<dbReference type="Pfam" id="PF18004">
    <property type="entry name" value="RPN2_C"/>
    <property type="match status" value="1"/>
</dbReference>
<dbReference type="PIRSF" id="PIRSF015947">
    <property type="entry name" value="26S_Psome_Rpn2"/>
    <property type="match status" value="1"/>
</dbReference>
<dbReference type="InterPro" id="IPR016642">
    <property type="entry name" value="26S_Psome_Rpn2"/>
</dbReference>
<name>A0AAF0DII8_9EURO</name>
<dbReference type="Pfam" id="PF13646">
    <property type="entry name" value="HEAT_2"/>
    <property type="match status" value="1"/>
</dbReference>
<dbReference type="Gene3D" id="1.25.10.10">
    <property type="entry name" value="Leucine-rich Repeat Variant"/>
    <property type="match status" value="1"/>
</dbReference>
<evidence type="ECO:0000256" key="6">
    <source>
        <dbReference type="PIRNR" id="PIRNR015947"/>
    </source>
</evidence>
<feature type="compositionally biased region" description="Basic and acidic residues" evidence="7">
    <location>
        <begin position="934"/>
        <end position="943"/>
    </location>
</feature>
<evidence type="ECO:0000313" key="11">
    <source>
        <dbReference type="Proteomes" id="UP001219355"/>
    </source>
</evidence>
<evidence type="ECO:0000259" key="8">
    <source>
        <dbReference type="Pfam" id="PF18004"/>
    </source>
</evidence>
<accession>A0AAF0DII8</accession>
<comment type="similarity">
    <text evidence="2 6">Belongs to the proteasome subunit S1 family.</text>
</comment>
<evidence type="ECO:0000256" key="2">
    <source>
        <dbReference type="ARBA" id="ARBA00006308"/>
    </source>
</evidence>
<comment type="function">
    <text evidence="1 6">Acts as a regulatory subunit of the 26S proteasome which is involved in the ATP-dependent degradation of ubiquitinated proteins.</text>
</comment>
<dbReference type="GO" id="GO:0043161">
    <property type="term" value="P:proteasome-mediated ubiquitin-dependent protein catabolic process"/>
    <property type="evidence" value="ECO:0007669"/>
    <property type="project" value="TreeGrafter"/>
</dbReference>
<dbReference type="FunFam" id="1.25.10.10:FF:000017">
    <property type="entry name" value="26S proteasome non-ATPase regulatory subunit 1"/>
    <property type="match status" value="1"/>
</dbReference>
<feature type="region of interest" description="Disordered" evidence="7">
    <location>
        <begin position="1101"/>
        <end position="1150"/>
    </location>
</feature>
<evidence type="ECO:0000256" key="5">
    <source>
        <dbReference type="ARBA" id="ARBA00022942"/>
    </source>
</evidence>
<organism evidence="10 11">
    <name type="scientific">Emydomyces testavorans</name>
    <dbReference type="NCBI Taxonomy" id="2070801"/>
    <lineage>
        <taxon>Eukaryota</taxon>
        <taxon>Fungi</taxon>
        <taxon>Dikarya</taxon>
        <taxon>Ascomycota</taxon>
        <taxon>Pezizomycotina</taxon>
        <taxon>Eurotiomycetes</taxon>
        <taxon>Eurotiomycetidae</taxon>
        <taxon>Onygenales</taxon>
        <taxon>Nannizziopsiaceae</taxon>
        <taxon>Emydomyces</taxon>
    </lineage>
</organism>
<feature type="region of interest" description="Disordered" evidence="7">
    <location>
        <begin position="116"/>
        <end position="187"/>
    </location>
</feature>
<proteinExistence type="inferred from homology"/>
<reference evidence="10" key="1">
    <citation type="submission" date="2023-03" db="EMBL/GenBank/DDBJ databases">
        <title>Emydomyces testavorans Genome Sequence.</title>
        <authorList>
            <person name="Hoyer L."/>
        </authorList>
    </citation>
    <scope>NUCLEOTIDE SEQUENCE</scope>
    <source>
        <strain evidence="10">16-2883</strain>
    </source>
</reference>
<dbReference type="GO" id="GO:0008540">
    <property type="term" value="C:proteasome regulatory particle, base subcomplex"/>
    <property type="evidence" value="ECO:0007669"/>
    <property type="project" value="UniProtKB-UniRule"/>
</dbReference>
<feature type="compositionally biased region" description="Polar residues" evidence="7">
    <location>
        <begin position="384"/>
        <end position="396"/>
    </location>
</feature>
<dbReference type="GO" id="GO:0005634">
    <property type="term" value="C:nucleus"/>
    <property type="evidence" value="ECO:0007669"/>
    <property type="project" value="TreeGrafter"/>
</dbReference>
<dbReference type="InterPro" id="IPR048570">
    <property type="entry name" value="PSMD1_RPN2_N"/>
</dbReference>
<evidence type="ECO:0000256" key="7">
    <source>
        <dbReference type="SAM" id="MobiDB-lite"/>
    </source>
</evidence>
<gene>
    <name evidence="10" type="primary">RPN2</name>
    <name evidence="10" type="ORF">PRK78_004706</name>
</gene>
<dbReference type="InterPro" id="IPR040623">
    <property type="entry name" value="RPN2_C"/>
</dbReference>
<evidence type="ECO:0000259" key="9">
    <source>
        <dbReference type="Pfam" id="PF21505"/>
    </source>
</evidence>
<evidence type="ECO:0000256" key="4">
    <source>
        <dbReference type="ARBA" id="ARBA00022737"/>
    </source>
</evidence>
<sequence length="1150" mass="125291">MVGLVSAAGLVGFLSEPDTELKVFALKTLDAQVDSLWSEIAGSVGQIEALCEDESFPERNLASLVAAKVYYNLQEYNESTVFALGAGHLFDIENGGEFEETIIYTFVSISAMRKSGPSMDASGKPRVNTSFSQTTNGAASTSAGLTSPITPFSQSTLPSKSLLSRPESSVDSGYQRGDSDEVESSTEVPLVVQRGVQKQLQAVINRLFERCFQQKRYRQVIGIAVEAKNLDILRTAILRAAEDEKSQGGESSRRGEELMEYVLGICMNVVQERAFRNEILKLILELLSEIPSPDYFSIAKCVVYLNEHTMASDILRQLVEKGDARSLAVAYQISFDLYDNSTQEFLRKVRQEVAGFTSENELVGSQNADNMEEPKENDALLQDDQPSTETGKHNLSSEARSAFNNIRNILDGVNSIQLNLEFLYRNNKADIAILNKIKDSLEARNSIFHTAVTLSNAFMHAGTTHDKFFRDNLEWLGKAVNWSKFTATAALGVIHRGNLSQGQKLLAPYLPKENIAGVGSSGSVYSQGGSLYAFGLIYANHEGWAVDVIREHFNKATEEVVQHGGALGLGVSAMATGDEEIYTDLKNVLNSDSALNGEAVGLAMGLVMLGTGNMKALEDMIQYAHETQHEKIIRGLAMGMALIMYGRQEAADELINGLLGDPDPTLRYGGIMAIALAYCGTGSNKAVRRLLHVAVSDVNDDVRRVAVMSLGFILFRKYHSVPRMVELLSESYNPHVRYGAAMALGISCAGTGLDEAVDLLEPMLKDPTDFVRQGALIALAMVLVQQNEIMNPKVGTIRKAMQKVIGDRHEDAMAKFGCAVALGIIDAGGRNCSISLQTQTGNLNMPGIVGAAVFTQYWYWFPLTHFLSLSFAPTAVIGVDQKLEVPVFKFHCNTRPSLFDYPPEQQIKADEAPEKVKTAVLSTTAQAKRRAQRKEREQRRESMDVDQTPSTPKGSTQLPDKMEVDESQPKGEDEGKAADKESETPKRKVEKEKVGYELANMSRVLPAQLKYLTFPDPRYEPVKRVSSTVIRNQALEAMHSTNGIISQPTGGVTVVLDKSPSEAREVIELKASKDVKQAAAPQTLQDRINAAIYGAEESAAAEQAGTAQPAAVGDGGAASAAGVLTAVDEDEEGGEEAPIPNEFDYYSDAE</sequence>
<dbReference type="GO" id="GO:0034515">
    <property type="term" value="C:proteasome storage granule"/>
    <property type="evidence" value="ECO:0007669"/>
    <property type="project" value="TreeGrafter"/>
</dbReference>
<dbReference type="InterPro" id="IPR016024">
    <property type="entry name" value="ARM-type_fold"/>
</dbReference>
<keyword evidence="4" id="KW-0677">Repeat</keyword>
<keyword evidence="5 6" id="KW-0647">Proteasome</keyword>
<feature type="compositionally biased region" description="Low complexity" evidence="7">
    <location>
        <begin position="1101"/>
        <end position="1122"/>
    </location>
</feature>
<feature type="compositionally biased region" description="Basic and acidic residues" evidence="7">
    <location>
        <begin position="960"/>
        <end position="991"/>
    </location>
</feature>